<name>A0A2V0NXJ7_9CHLO</name>
<dbReference type="SMART" id="SM00028">
    <property type="entry name" value="TPR"/>
    <property type="match status" value="2"/>
</dbReference>
<dbReference type="EMBL" id="BDRX01000031">
    <property type="protein sequence ID" value="GBF92346.1"/>
    <property type="molecule type" value="Genomic_DNA"/>
</dbReference>
<dbReference type="STRING" id="307507.A0A2V0NXJ7"/>
<dbReference type="Proteomes" id="UP000247498">
    <property type="component" value="Unassembled WGS sequence"/>
</dbReference>
<evidence type="ECO:0000256" key="1">
    <source>
        <dbReference type="SAM" id="Coils"/>
    </source>
</evidence>
<dbReference type="InterPro" id="IPR011990">
    <property type="entry name" value="TPR-like_helical_dom_sf"/>
</dbReference>
<evidence type="ECO:0000313" key="4">
    <source>
        <dbReference type="Proteomes" id="UP000247498"/>
    </source>
</evidence>
<feature type="region of interest" description="Disordered" evidence="2">
    <location>
        <begin position="1"/>
        <end position="61"/>
    </location>
</feature>
<dbReference type="InterPro" id="IPR006311">
    <property type="entry name" value="TAT_signal"/>
</dbReference>
<dbReference type="PANTHER" id="PTHR47310:SF2">
    <property type="entry name" value="PROTEIN FLUORESCENT IN BLUE LIGHT, CHLOROPLASTIC"/>
    <property type="match status" value="1"/>
</dbReference>
<dbReference type="AlphaFoldDB" id="A0A2V0NXJ7"/>
<dbReference type="Gene3D" id="1.25.40.10">
    <property type="entry name" value="Tetratricopeptide repeat domain"/>
    <property type="match status" value="1"/>
</dbReference>
<dbReference type="InParanoid" id="A0A2V0NXJ7"/>
<sequence length="426" mass="43737">MAFASSRTLPAAPVRAGSRPAGRAALPRAAAPAQQAGRSPQQQHAGADQHPAPAAPQPPSRRAALLAAAAVAAAALGGAPCRAAAEPYLLSTGGRGLLAEEEAKLVELRRQLEGEVRREIEAERELLEREARSSLENGNTLCATPFGVDIVGITEFVALVGALVGGITSRQRKAELERLNEQLRKVNMSLRQQARAGMVYAPGLTYAPPATPDAPAGNGYGAGRAAAAAAAAPPAAAAAAAATAAAAAAAAVTITAPPRPAETPAAAAAAAAAAASPAAAAAAAAAAPAAERTLLSLDEDEMSLDQIACRESLRQGKRMLKEKNGAAALVRFEKALMLSKALGDRVQERRAMRGLAAAARLQGQYRAAIKHLERVLEISREMAEFTGDADAYGTIADCWTELGDFEAAAVNYDKYIRIMNTDGTPV</sequence>
<proteinExistence type="predicted"/>
<dbReference type="SUPFAM" id="SSF48452">
    <property type="entry name" value="TPR-like"/>
    <property type="match status" value="1"/>
</dbReference>
<gene>
    <name evidence="3" type="ORF">Rsub_05548</name>
</gene>
<dbReference type="FunCoup" id="A0A2V0NXJ7">
    <property type="interactions" value="751"/>
</dbReference>
<evidence type="ECO:0000313" key="3">
    <source>
        <dbReference type="EMBL" id="GBF92346.1"/>
    </source>
</evidence>
<dbReference type="OrthoDB" id="286233at2759"/>
<comment type="caution">
    <text evidence="3">The sequence shown here is derived from an EMBL/GenBank/DDBJ whole genome shotgun (WGS) entry which is preliminary data.</text>
</comment>
<dbReference type="GO" id="GO:0015995">
    <property type="term" value="P:chlorophyll biosynthetic process"/>
    <property type="evidence" value="ECO:0007669"/>
    <property type="project" value="InterPro"/>
</dbReference>
<dbReference type="PANTHER" id="PTHR47310">
    <property type="entry name" value="PROTEIN FLUORESCENT IN BLUE LIGHT, CHLOROPLASTIC"/>
    <property type="match status" value="1"/>
</dbReference>
<reference evidence="3 4" key="1">
    <citation type="journal article" date="2018" name="Sci. Rep.">
        <title>Raphidocelis subcapitata (=Pseudokirchneriella subcapitata) provides an insight into genome evolution and environmental adaptations in the Sphaeropleales.</title>
        <authorList>
            <person name="Suzuki S."/>
            <person name="Yamaguchi H."/>
            <person name="Nakajima N."/>
            <person name="Kawachi M."/>
        </authorList>
    </citation>
    <scope>NUCLEOTIDE SEQUENCE [LARGE SCALE GENOMIC DNA]</scope>
    <source>
        <strain evidence="3 4">NIES-35</strain>
    </source>
</reference>
<dbReference type="PROSITE" id="PS51318">
    <property type="entry name" value="TAT"/>
    <property type="match status" value="1"/>
</dbReference>
<protein>
    <submittedName>
        <fullName evidence="3">Uncharacterized protein</fullName>
    </submittedName>
</protein>
<accession>A0A2V0NXJ7</accession>
<dbReference type="Pfam" id="PF13424">
    <property type="entry name" value="TPR_12"/>
    <property type="match status" value="1"/>
</dbReference>
<organism evidence="3 4">
    <name type="scientific">Raphidocelis subcapitata</name>
    <dbReference type="NCBI Taxonomy" id="307507"/>
    <lineage>
        <taxon>Eukaryota</taxon>
        <taxon>Viridiplantae</taxon>
        <taxon>Chlorophyta</taxon>
        <taxon>core chlorophytes</taxon>
        <taxon>Chlorophyceae</taxon>
        <taxon>CS clade</taxon>
        <taxon>Sphaeropleales</taxon>
        <taxon>Selenastraceae</taxon>
        <taxon>Raphidocelis</taxon>
    </lineage>
</organism>
<keyword evidence="4" id="KW-1185">Reference proteome</keyword>
<dbReference type="InterPro" id="IPR044243">
    <property type="entry name" value="FLU"/>
</dbReference>
<dbReference type="InterPro" id="IPR019734">
    <property type="entry name" value="TPR_rpt"/>
</dbReference>
<feature type="coiled-coil region" evidence="1">
    <location>
        <begin position="169"/>
        <end position="196"/>
    </location>
</feature>
<feature type="compositionally biased region" description="Low complexity" evidence="2">
    <location>
        <begin position="10"/>
        <end position="52"/>
    </location>
</feature>
<evidence type="ECO:0000256" key="2">
    <source>
        <dbReference type="SAM" id="MobiDB-lite"/>
    </source>
</evidence>
<feature type="coiled-coil region" evidence="1">
    <location>
        <begin position="98"/>
        <end position="137"/>
    </location>
</feature>
<keyword evidence="1" id="KW-0175">Coiled coil</keyword>